<evidence type="ECO:0000256" key="1">
    <source>
        <dbReference type="SAM" id="MobiDB-lite"/>
    </source>
</evidence>
<protein>
    <recommendedName>
        <fullName evidence="2">DUF6699 domain-containing protein</fullName>
    </recommendedName>
</protein>
<evidence type="ECO:0000313" key="4">
    <source>
        <dbReference type="Proteomes" id="UP000807353"/>
    </source>
</evidence>
<reference evidence="3" key="1">
    <citation type="submission" date="2020-11" db="EMBL/GenBank/DDBJ databases">
        <authorList>
            <consortium name="DOE Joint Genome Institute"/>
            <person name="Ahrendt S."/>
            <person name="Riley R."/>
            <person name="Andreopoulos W."/>
            <person name="Labutti K."/>
            <person name="Pangilinan J."/>
            <person name="Ruiz-Duenas F.J."/>
            <person name="Barrasa J.M."/>
            <person name="Sanchez-Garcia M."/>
            <person name="Camarero S."/>
            <person name="Miyauchi S."/>
            <person name="Serrano A."/>
            <person name="Linde D."/>
            <person name="Babiker R."/>
            <person name="Drula E."/>
            <person name="Ayuso-Fernandez I."/>
            <person name="Pacheco R."/>
            <person name="Padilla G."/>
            <person name="Ferreira P."/>
            <person name="Barriuso J."/>
            <person name="Kellner H."/>
            <person name="Castanera R."/>
            <person name="Alfaro M."/>
            <person name="Ramirez L."/>
            <person name="Pisabarro A.G."/>
            <person name="Kuo A."/>
            <person name="Tritt A."/>
            <person name="Lipzen A."/>
            <person name="He G."/>
            <person name="Yan M."/>
            <person name="Ng V."/>
            <person name="Cullen D."/>
            <person name="Martin F."/>
            <person name="Rosso M.-N."/>
            <person name="Henrissat B."/>
            <person name="Hibbett D."/>
            <person name="Martinez A.T."/>
            <person name="Grigoriev I.V."/>
        </authorList>
    </citation>
    <scope>NUCLEOTIDE SEQUENCE</scope>
    <source>
        <strain evidence="3">CBS 247.69</strain>
    </source>
</reference>
<feature type="region of interest" description="Disordered" evidence="1">
    <location>
        <begin position="1"/>
        <end position="49"/>
    </location>
</feature>
<organism evidence="3 4">
    <name type="scientific">Collybia nuda</name>
    <dbReference type="NCBI Taxonomy" id="64659"/>
    <lineage>
        <taxon>Eukaryota</taxon>
        <taxon>Fungi</taxon>
        <taxon>Dikarya</taxon>
        <taxon>Basidiomycota</taxon>
        <taxon>Agaricomycotina</taxon>
        <taxon>Agaricomycetes</taxon>
        <taxon>Agaricomycetidae</taxon>
        <taxon>Agaricales</taxon>
        <taxon>Tricholomatineae</taxon>
        <taxon>Clitocybaceae</taxon>
        <taxon>Collybia</taxon>
    </lineage>
</organism>
<dbReference type="Pfam" id="PF20415">
    <property type="entry name" value="DUF6699"/>
    <property type="match status" value="1"/>
</dbReference>
<sequence>EKHVRFSRKHTFYSPPTPPTPELSLGSVSPASSGGPITPPSYSGNLPGPTPGSVCVHPLLQLSRSPAVNFDLTQPPSTITSRHHGISQRVLSEPATSPPMRTMTITSRHLPWIITAHTSRGPFVTVYDVFDAIYYTLRKNITPNEYHSLPTQKDKHHVNTAYEQRYRRIRSSREYQDEKSGGVRRVDFLMDHTRFMGLSMTRETDTWIL</sequence>
<dbReference type="Proteomes" id="UP000807353">
    <property type="component" value="Unassembled WGS sequence"/>
</dbReference>
<evidence type="ECO:0000313" key="3">
    <source>
        <dbReference type="EMBL" id="KAF9460205.1"/>
    </source>
</evidence>
<proteinExistence type="predicted"/>
<evidence type="ECO:0000259" key="2">
    <source>
        <dbReference type="Pfam" id="PF20415"/>
    </source>
</evidence>
<comment type="caution">
    <text evidence="3">The sequence shown here is derived from an EMBL/GenBank/DDBJ whole genome shotgun (WGS) entry which is preliminary data.</text>
</comment>
<feature type="region of interest" description="Disordered" evidence="1">
    <location>
        <begin position="77"/>
        <end position="100"/>
    </location>
</feature>
<dbReference type="OrthoDB" id="2783256at2759"/>
<dbReference type="InterPro" id="IPR046522">
    <property type="entry name" value="DUF6699"/>
</dbReference>
<dbReference type="EMBL" id="MU150303">
    <property type="protein sequence ID" value="KAF9460205.1"/>
    <property type="molecule type" value="Genomic_DNA"/>
</dbReference>
<feature type="compositionally biased region" description="Basic residues" evidence="1">
    <location>
        <begin position="1"/>
        <end position="11"/>
    </location>
</feature>
<name>A0A9P5Y2U7_9AGAR</name>
<feature type="non-terminal residue" evidence="3">
    <location>
        <position position="209"/>
    </location>
</feature>
<gene>
    <name evidence="3" type="ORF">BDZ94DRAFT_1139093</name>
</gene>
<keyword evidence="4" id="KW-1185">Reference proteome</keyword>
<accession>A0A9P5Y2U7</accession>
<feature type="domain" description="DUF6699" evidence="2">
    <location>
        <begin position="69"/>
        <end position="202"/>
    </location>
</feature>
<feature type="non-terminal residue" evidence="3">
    <location>
        <position position="1"/>
    </location>
</feature>
<dbReference type="AlphaFoldDB" id="A0A9P5Y2U7"/>